<dbReference type="STRING" id="209880.SAMN02910343_01464"/>
<evidence type="ECO:0000313" key="2">
    <source>
        <dbReference type="EMBL" id="SDA59112.1"/>
    </source>
</evidence>
<accession>A0A1G5WM62</accession>
<dbReference type="RefSeq" id="WP_091365363.1">
    <property type="nucleotide sequence ID" value="NZ_FMXA01000024.1"/>
</dbReference>
<name>A0A1G5WM62_9FIRM</name>
<gene>
    <name evidence="2" type="ORF">SAMN02910343_01464</name>
</gene>
<protein>
    <submittedName>
        <fullName evidence="2">Uncharacterized protein</fullName>
    </submittedName>
</protein>
<dbReference type="EMBL" id="FMXA01000024">
    <property type="protein sequence ID" value="SDA59112.1"/>
    <property type="molecule type" value="Genomic_DNA"/>
</dbReference>
<evidence type="ECO:0000256" key="1">
    <source>
        <dbReference type="SAM" id="SignalP"/>
    </source>
</evidence>
<sequence>MKRILTILLLLIAWALPAHAFFADSNSDRFPVIQEEEQQTTYLDMDSIKKGKGVHALTFAILTQDKAANTGIFTQITVHYAPLIHQAAYTIDSLTTVDENGKTIKKEKMKGDAAQEQPVVEDTNMYDLAQAVYLYVMGTTY</sequence>
<evidence type="ECO:0000313" key="3">
    <source>
        <dbReference type="Proteomes" id="UP000199689"/>
    </source>
</evidence>
<proteinExistence type="predicted"/>
<organism evidence="2 3">
    <name type="scientific">Allisonella histaminiformans</name>
    <dbReference type="NCBI Taxonomy" id="209880"/>
    <lineage>
        <taxon>Bacteria</taxon>
        <taxon>Bacillati</taxon>
        <taxon>Bacillota</taxon>
        <taxon>Negativicutes</taxon>
        <taxon>Veillonellales</taxon>
        <taxon>Veillonellaceae</taxon>
        <taxon>Allisonella</taxon>
    </lineage>
</organism>
<dbReference type="Proteomes" id="UP000199689">
    <property type="component" value="Unassembled WGS sequence"/>
</dbReference>
<feature type="chain" id="PRO_5011654638" evidence="1">
    <location>
        <begin position="21"/>
        <end position="141"/>
    </location>
</feature>
<keyword evidence="1" id="KW-0732">Signal</keyword>
<dbReference type="AlphaFoldDB" id="A0A1G5WM62"/>
<reference evidence="2 3" key="1">
    <citation type="submission" date="2016-10" db="EMBL/GenBank/DDBJ databases">
        <authorList>
            <person name="de Groot N.N."/>
        </authorList>
    </citation>
    <scope>NUCLEOTIDE SEQUENCE [LARGE SCALE GENOMIC DNA]</scope>
    <source>
        <strain evidence="2 3">DSM 15230</strain>
    </source>
</reference>
<keyword evidence="3" id="KW-1185">Reference proteome</keyword>
<feature type="signal peptide" evidence="1">
    <location>
        <begin position="1"/>
        <end position="20"/>
    </location>
</feature>
<dbReference type="GeneID" id="87756457"/>